<feature type="compositionally biased region" description="Basic and acidic residues" evidence="1">
    <location>
        <begin position="225"/>
        <end position="235"/>
    </location>
</feature>
<dbReference type="AlphaFoldDB" id="A0A7W8VCQ5"/>
<feature type="compositionally biased region" description="Low complexity" evidence="1">
    <location>
        <begin position="236"/>
        <end position="249"/>
    </location>
</feature>
<evidence type="ECO:0000313" key="3">
    <source>
        <dbReference type="Proteomes" id="UP000572635"/>
    </source>
</evidence>
<organism evidence="2 3">
    <name type="scientific">Nocardiopsis composta</name>
    <dbReference type="NCBI Taxonomy" id="157465"/>
    <lineage>
        <taxon>Bacteria</taxon>
        <taxon>Bacillati</taxon>
        <taxon>Actinomycetota</taxon>
        <taxon>Actinomycetes</taxon>
        <taxon>Streptosporangiales</taxon>
        <taxon>Nocardiopsidaceae</taxon>
        <taxon>Nocardiopsis</taxon>
    </lineage>
</organism>
<reference evidence="2 3" key="1">
    <citation type="submission" date="2020-08" db="EMBL/GenBank/DDBJ databases">
        <title>Sequencing the genomes of 1000 actinobacteria strains.</title>
        <authorList>
            <person name="Klenk H.-P."/>
        </authorList>
    </citation>
    <scope>NUCLEOTIDE SEQUENCE [LARGE SCALE GENOMIC DNA]</scope>
    <source>
        <strain evidence="2 3">DSM 44551</strain>
    </source>
</reference>
<evidence type="ECO:0000313" key="2">
    <source>
        <dbReference type="EMBL" id="MBB5431457.1"/>
    </source>
</evidence>
<keyword evidence="3" id="KW-1185">Reference proteome</keyword>
<evidence type="ECO:0000256" key="1">
    <source>
        <dbReference type="SAM" id="MobiDB-lite"/>
    </source>
</evidence>
<feature type="region of interest" description="Disordered" evidence="1">
    <location>
        <begin position="208"/>
        <end position="291"/>
    </location>
</feature>
<gene>
    <name evidence="2" type="ORF">HDA36_001541</name>
</gene>
<dbReference type="Proteomes" id="UP000572635">
    <property type="component" value="Unassembled WGS sequence"/>
</dbReference>
<name>A0A7W8VCQ5_9ACTN</name>
<protein>
    <submittedName>
        <fullName evidence="2">Uncharacterized protein</fullName>
    </submittedName>
</protein>
<sequence>MAITPRPLRTSSPLPPYRAVLAVDAESYTRNSALHQQVLSTAIPDVLEEAFRRSGLEEVWQARRFPQSAGDGYVVGVEPEHLPFLVHPMLGHLQDALEDDQSRLAAHERELRLRLRVALDVGPLPDGGGTGPEPAGIGRAMNDVHRLLDSAPLRDELRASDRDITYLAAIVSRGVYEEAVAGRFVGLNPRRFRRVEVRHPDKGFTQEGYLYVPVPSGSAGGGETPGREQKAEGDPGPRAPAAAPERAPGPGRPDREAAPGGVRMGDNHGQAVLGGTVQGGMHADFRGRDRG</sequence>
<comment type="caution">
    <text evidence="2">The sequence shown here is derived from an EMBL/GenBank/DDBJ whole genome shotgun (WGS) entry which is preliminary data.</text>
</comment>
<accession>A0A7W8VCQ5</accession>
<proteinExistence type="predicted"/>
<dbReference type="EMBL" id="JACHDB010000001">
    <property type="protein sequence ID" value="MBB5431457.1"/>
    <property type="molecule type" value="Genomic_DNA"/>
</dbReference>
<dbReference type="RefSeq" id="WP_184391147.1">
    <property type="nucleotide sequence ID" value="NZ_BAAAJD010000188.1"/>
</dbReference>